<proteinExistence type="predicted"/>
<dbReference type="AlphaFoldDB" id="A0A9D2S5T4"/>
<accession>A0A9D2S5T4</accession>
<evidence type="ECO:0000256" key="2">
    <source>
        <dbReference type="SAM" id="Phobius"/>
    </source>
</evidence>
<dbReference type="EMBL" id="DWXX01000001">
    <property type="protein sequence ID" value="HJB58048.1"/>
    <property type="molecule type" value="Genomic_DNA"/>
</dbReference>
<feature type="region of interest" description="Disordered" evidence="1">
    <location>
        <begin position="210"/>
        <end position="247"/>
    </location>
</feature>
<keyword evidence="2" id="KW-1133">Transmembrane helix</keyword>
<name>A0A9D2S5T4_9FIRM</name>
<feature type="transmembrane region" description="Helical" evidence="2">
    <location>
        <begin position="255"/>
        <end position="273"/>
    </location>
</feature>
<evidence type="ECO:0008006" key="5">
    <source>
        <dbReference type="Google" id="ProtNLM"/>
    </source>
</evidence>
<evidence type="ECO:0000256" key="1">
    <source>
        <dbReference type="SAM" id="MobiDB-lite"/>
    </source>
</evidence>
<reference evidence="3" key="2">
    <citation type="submission" date="2021-04" db="EMBL/GenBank/DDBJ databases">
        <authorList>
            <person name="Gilroy R."/>
        </authorList>
    </citation>
    <scope>NUCLEOTIDE SEQUENCE</scope>
    <source>
        <strain evidence="3">ChiHjej9B8-13557</strain>
    </source>
</reference>
<reference evidence="3" key="1">
    <citation type="journal article" date="2021" name="PeerJ">
        <title>Extensive microbial diversity within the chicken gut microbiome revealed by metagenomics and culture.</title>
        <authorList>
            <person name="Gilroy R."/>
            <person name="Ravi A."/>
            <person name="Getino M."/>
            <person name="Pursley I."/>
            <person name="Horton D.L."/>
            <person name="Alikhan N.F."/>
            <person name="Baker D."/>
            <person name="Gharbi K."/>
            <person name="Hall N."/>
            <person name="Watson M."/>
            <person name="Adriaenssens E.M."/>
            <person name="Foster-Nyarko E."/>
            <person name="Jarju S."/>
            <person name="Secka A."/>
            <person name="Antonio M."/>
            <person name="Oren A."/>
            <person name="Chaudhuri R.R."/>
            <person name="La Ragione R."/>
            <person name="Hildebrand F."/>
            <person name="Pallen M.J."/>
        </authorList>
    </citation>
    <scope>NUCLEOTIDE SEQUENCE</scope>
    <source>
        <strain evidence="3">ChiHjej9B8-13557</strain>
    </source>
</reference>
<evidence type="ECO:0000313" key="3">
    <source>
        <dbReference type="EMBL" id="HJB58048.1"/>
    </source>
</evidence>
<organism evidence="3 4">
    <name type="scientific">Candidatus Faecalibacterium faecipullorum</name>
    <dbReference type="NCBI Taxonomy" id="2838578"/>
    <lineage>
        <taxon>Bacteria</taxon>
        <taxon>Bacillati</taxon>
        <taxon>Bacillota</taxon>
        <taxon>Clostridia</taxon>
        <taxon>Eubacteriales</taxon>
        <taxon>Oscillospiraceae</taxon>
        <taxon>Faecalibacterium</taxon>
    </lineage>
</organism>
<feature type="compositionally biased region" description="Pro residues" evidence="1">
    <location>
        <begin position="221"/>
        <end position="230"/>
    </location>
</feature>
<evidence type="ECO:0000313" key="4">
    <source>
        <dbReference type="Proteomes" id="UP000824211"/>
    </source>
</evidence>
<comment type="caution">
    <text evidence="3">The sequence shown here is derived from an EMBL/GenBank/DDBJ whole genome shotgun (WGS) entry which is preliminary data.</text>
</comment>
<protein>
    <recommendedName>
        <fullName evidence="5">CinA C-terminal domain-containing protein</fullName>
    </recommendedName>
</protein>
<keyword evidence="2" id="KW-0472">Membrane</keyword>
<keyword evidence="2" id="KW-0812">Transmembrane</keyword>
<sequence length="311" mass="31901">MAAADESRVLRFFGVEEAAVCRAAGRCGLTRVESRACGAETLLALTAPRRALRRAEGRLRRAFPAGLYGAGGDTLADCTARALVKADRLLACADDAALQLLAPRLAGRAGIDRVFDFGAGSCADPDAAAKMDAAVRRGAPAGPLAEELCRLQAALRVTRADLAAGARSLAGGTLVAVACRKGGWSYLAAPDENAALRLLDMIRRAAAGRPQAAGVRFTPRGRPPQEPSLPAPSEMAPAPKPDTPPARRSRWPARLAFLLGLGVLAGLAAAWQLTGGDLSALPDAASDALAGLLRGLSAAPQPPAHSGAVLM</sequence>
<gene>
    <name evidence="3" type="ORF">H9771_00020</name>
</gene>
<dbReference type="Proteomes" id="UP000824211">
    <property type="component" value="Unassembled WGS sequence"/>
</dbReference>